<dbReference type="EMBL" id="AEUP01000037">
    <property type="protein sequence ID" value="EGE46888.1"/>
    <property type="molecule type" value="Genomic_DNA"/>
</dbReference>
<comment type="caution">
    <text evidence="1">The sequence shown here is derived from an EMBL/GenBank/DDBJ whole genome shotgun (WGS) entry which is preliminary data.</text>
</comment>
<dbReference type="AlphaFoldDB" id="F1YWF2"/>
<dbReference type="Proteomes" id="UP000018454">
    <property type="component" value="Unassembled WGS sequence"/>
</dbReference>
<evidence type="ECO:0000313" key="2">
    <source>
        <dbReference type="Proteomes" id="UP000018454"/>
    </source>
</evidence>
<accession>F1YWF2</accession>
<gene>
    <name evidence="1" type="ORF">APO_2564</name>
</gene>
<name>F1YWF2_9PROT</name>
<protein>
    <submittedName>
        <fullName evidence="1">Uncharacterized protein</fullName>
    </submittedName>
</protein>
<organism evidence="1 2">
    <name type="scientific">Acetobacter pomorum DM001</name>
    <dbReference type="NCBI Taxonomy" id="945681"/>
    <lineage>
        <taxon>Bacteria</taxon>
        <taxon>Pseudomonadati</taxon>
        <taxon>Pseudomonadota</taxon>
        <taxon>Alphaproteobacteria</taxon>
        <taxon>Acetobacterales</taxon>
        <taxon>Acetobacteraceae</taxon>
        <taxon>Acetobacter</taxon>
    </lineage>
</organism>
<sequence length="111" mass="11758">MDGLMGQITETRKRLLARSGRQMVLTARDGSNPVTLRAYAPPPQSSQLADGMPKAPFIAQTLADELSAANVTPKAQWHLTDGPKTYSLTDATPVYDGATICGWTLIAAGGD</sequence>
<reference evidence="1 2" key="1">
    <citation type="journal article" date="2011" name="Science">
        <title>Drosophila microbiome modulates host developmental and metabolic homeostasis via insulin signaling.</title>
        <authorList>
            <person name="Shin S.C."/>
            <person name="Kim S.H."/>
            <person name="You H."/>
            <person name="Kim B."/>
            <person name="Kim A.C."/>
            <person name="Lee K.A."/>
            <person name="Yoon J.H."/>
            <person name="Ryu J.H."/>
            <person name="Lee W.J."/>
        </authorList>
    </citation>
    <scope>NUCLEOTIDE SEQUENCE [LARGE SCALE GENOMIC DNA]</scope>
    <source>
        <strain evidence="1 2">DM001</strain>
    </source>
</reference>
<evidence type="ECO:0000313" key="1">
    <source>
        <dbReference type="EMBL" id="EGE46888.1"/>
    </source>
</evidence>
<proteinExistence type="predicted"/>